<organism evidence="8 9">
    <name type="scientific">Croceicoccus ponticola</name>
    <dbReference type="NCBI Taxonomy" id="2217664"/>
    <lineage>
        <taxon>Bacteria</taxon>
        <taxon>Pseudomonadati</taxon>
        <taxon>Pseudomonadota</taxon>
        <taxon>Alphaproteobacteria</taxon>
        <taxon>Sphingomonadales</taxon>
        <taxon>Erythrobacteraceae</taxon>
        <taxon>Croceicoccus</taxon>
    </lineage>
</organism>
<dbReference type="InterPro" id="IPR036034">
    <property type="entry name" value="PDZ_sf"/>
</dbReference>
<evidence type="ECO:0000256" key="3">
    <source>
        <dbReference type="ARBA" id="ARBA00022801"/>
    </source>
</evidence>
<evidence type="ECO:0000313" key="9">
    <source>
        <dbReference type="Proteomes" id="UP000283003"/>
    </source>
</evidence>
<sequence length="329" mass="34941">MSGPITGAALLLASFAAQPAFTKDSSPGAYHVVARLDARVHSVGWRLARANAPFCETVVPAVGLLVQDIQSWDDPDGARAAFGVDPATQVVVGAVAEGSPAQTAGLRAGQPLRNIVDTVLDSDLPPARPGSYERQAGLLDLIDRSLQDHGWVAVGIDGEGGKGGQLMRVMAQDTCASRFEIVTENGKAVADGKRVLISADLALELADEDQFAFVVAHELAHNILGHVAMLDAKGRKWGRVRHTEREADRLAVWLMANAGYDTGGAQRFMLGWARNHDVGFLDPTHDAWDERLAGVDAEIALVAASPAQVGGYDWSQRFPLGAKDAKSAR</sequence>
<keyword evidence="2" id="KW-0479">Metal-binding</keyword>
<gene>
    <name evidence="8" type="ORF">EKN06_06775</name>
</gene>
<reference evidence="8 9" key="1">
    <citation type="submission" date="2018-12" db="EMBL/GenBank/DDBJ databases">
        <title>Croceicoccus ponticola sp. nov., a lipolytic bacterium isolated from seawater.</title>
        <authorList>
            <person name="Yoon J.-H."/>
        </authorList>
    </citation>
    <scope>NUCLEOTIDE SEQUENCE [LARGE SCALE GENOMIC DNA]</scope>
    <source>
        <strain evidence="8 9">GM-16</strain>
    </source>
</reference>
<evidence type="ECO:0000259" key="7">
    <source>
        <dbReference type="Pfam" id="PF01435"/>
    </source>
</evidence>
<dbReference type="GO" id="GO:0004222">
    <property type="term" value="F:metalloendopeptidase activity"/>
    <property type="evidence" value="ECO:0007669"/>
    <property type="project" value="InterPro"/>
</dbReference>
<dbReference type="SUPFAM" id="SSF50156">
    <property type="entry name" value="PDZ domain-like"/>
    <property type="match status" value="1"/>
</dbReference>
<evidence type="ECO:0000256" key="2">
    <source>
        <dbReference type="ARBA" id="ARBA00022723"/>
    </source>
</evidence>
<dbReference type="EMBL" id="RXOL01000002">
    <property type="protein sequence ID" value="RVQ67642.1"/>
    <property type="molecule type" value="Genomic_DNA"/>
</dbReference>
<dbReference type="AlphaFoldDB" id="A0A437GY84"/>
<dbReference type="OrthoDB" id="7338723at2"/>
<dbReference type="Pfam" id="PF01435">
    <property type="entry name" value="Peptidase_M48"/>
    <property type="match status" value="1"/>
</dbReference>
<feature type="domain" description="Peptidase M48" evidence="7">
    <location>
        <begin position="191"/>
        <end position="229"/>
    </location>
</feature>
<comment type="similarity">
    <text evidence="6">Belongs to the peptidase M48 family.</text>
</comment>
<accession>A0A437GY84</accession>
<dbReference type="Proteomes" id="UP000283003">
    <property type="component" value="Unassembled WGS sequence"/>
</dbReference>
<evidence type="ECO:0000256" key="5">
    <source>
        <dbReference type="ARBA" id="ARBA00023049"/>
    </source>
</evidence>
<protein>
    <recommendedName>
        <fullName evidence="7">Peptidase M48 domain-containing protein</fullName>
    </recommendedName>
</protein>
<proteinExistence type="inferred from homology"/>
<keyword evidence="9" id="KW-1185">Reference proteome</keyword>
<keyword evidence="1 6" id="KW-0645">Protease</keyword>
<comment type="cofactor">
    <cofactor evidence="6">
        <name>Zn(2+)</name>
        <dbReference type="ChEBI" id="CHEBI:29105"/>
    </cofactor>
    <text evidence="6">Binds 1 zinc ion per subunit.</text>
</comment>
<dbReference type="GO" id="GO:0046872">
    <property type="term" value="F:metal ion binding"/>
    <property type="evidence" value="ECO:0007669"/>
    <property type="project" value="UniProtKB-KW"/>
</dbReference>
<comment type="caution">
    <text evidence="8">The sequence shown here is derived from an EMBL/GenBank/DDBJ whole genome shotgun (WGS) entry which is preliminary data.</text>
</comment>
<evidence type="ECO:0000256" key="6">
    <source>
        <dbReference type="RuleBase" id="RU003983"/>
    </source>
</evidence>
<evidence type="ECO:0000313" key="8">
    <source>
        <dbReference type="EMBL" id="RVQ67642.1"/>
    </source>
</evidence>
<keyword evidence="3 6" id="KW-0378">Hydrolase</keyword>
<dbReference type="InterPro" id="IPR001915">
    <property type="entry name" value="Peptidase_M48"/>
</dbReference>
<evidence type="ECO:0000256" key="1">
    <source>
        <dbReference type="ARBA" id="ARBA00022670"/>
    </source>
</evidence>
<name>A0A437GY84_9SPHN</name>
<keyword evidence="4 6" id="KW-0862">Zinc</keyword>
<evidence type="ECO:0000256" key="4">
    <source>
        <dbReference type="ARBA" id="ARBA00022833"/>
    </source>
</evidence>
<dbReference type="GO" id="GO:0006508">
    <property type="term" value="P:proteolysis"/>
    <property type="evidence" value="ECO:0007669"/>
    <property type="project" value="UniProtKB-KW"/>
</dbReference>
<keyword evidence="5 6" id="KW-0482">Metalloprotease</keyword>